<dbReference type="EMBL" id="PEXQ01000006">
    <property type="protein sequence ID" value="PIU16580.1"/>
    <property type="molecule type" value="Genomic_DNA"/>
</dbReference>
<evidence type="ECO:0000313" key="2">
    <source>
        <dbReference type="Proteomes" id="UP000229784"/>
    </source>
</evidence>
<feature type="non-terminal residue" evidence="1">
    <location>
        <position position="219"/>
    </location>
</feature>
<feature type="non-terminal residue" evidence="1">
    <location>
        <position position="1"/>
    </location>
</feature>
<reference evidence="2" key="1">
    <citation type="submission" date="2017-09" db="EMBL/GenBank/DDBJ databases">
        <title>Depth-based differentiation of microbial function through sediment-hosted aquifers and enrichment of novel symbionts in the deep terrestrial subsurface.</title>
        <authorList>
            <person name="Probst A.J."/>
            <person name="Ladd B."/>
            <person name="Jarett J.K."/>
            <person name="Geller-Mcgrath D.E."/>
            <person name="Sieber C.M.K."/>
            <person name="Emerson J.B."/>
            <person name="Anantharaman K."/>
            <person name="Thomas B.C."/>
            <person name="Malmstrom R."/>
            <person name="Stieglmeier M."/>
            <person name="Klingl A."/>
            <person name="Woyke T."/>
            <person name="Ryan C.M."/>
            <person name="Banfield J.F."/>
        </authorList>
    </citation>
    <scope>NUCLEOTIDE SEQUENCE [LARGE SCALE GENOMIC DNA]</scope>
</reference>
<sequence length="219" mass="22392">TDDVATDVQVVTTDDSAAADTDIYLTDTFQLENDLRLTSVTFDPTQNPSTAFTVTGYLDFDGATTPNPGDVADIRIDPSWTITNYDDTSLDGDSAFSIEVTSDSALGGTGTFDVDIINAPTGAGTTSADGNGMDIDRVQITNIAISNQTYDSTREWDANTGSMLATITAILEDAGTNIAAGTATLVSASYGGGAIGNINSTSGTFADGSAAATLSAASY</sequence>
<name>A0A2M6XV91_9BACT</name>
<proteinExistence type="predicted"/>
<evidence type="ECO:0000313" key="1">
    <source>
        <dbReference type="EMBL" id="PIU16580.1"/>
    </source>
</evidence>
<dbReference type="AlphaFoldDB" id="A0A2M6XV91"/>
<dbReference type="Proteomes" id="UP000229784">
    <property type="component" value="Unassembled WGS sequence"/>
</dbReference>
<gene>
    <name evidence="1" type="ORF">COT20_00185</name>
</gene>
<organism evidence="1 2">
    <name type="scientific">bacterium (Candidatus Gribaldobacteria) CG08_land_8_20_14_0_20_39_15</name>
    <dbReference type="NCBI Taxonomy" id="2014273"/>
    <lineage>
        <taxon>Bacteria</taxon>
        <taxon>Candidatus Gribaldobacteria</taxon>
    </lineage>
</organism>
<comment type="caution">
    <text evidence="1">The sequence shown here is derived from an EMBL/GenBank/DDBJ whole genome shotgun (WGS) entry which is preliminary data.</text>
</comment>
<protein>
    <submittedName>
        <fullName evidence="1">Uncharacterized protein</fullName>
    </submittedName>
</protein>
<accession>A0A2M6XV91</accession>